<keyword evidence="14 20" id="KW-1133">Transmembrane helix</keyword>
<evidence type="ECO:0000256" key="6">
    <source>
        <dbReference type="ARBA" id="ARBA00019816"/>
    </source>
</evidence>
<evidence type="ECO:0000256" key="13">
    <source>
        <dbReference type="ARBA" id="ARBA00022982"/>
    </source>
</evidence>
<dbReference type="PROSITE" id="PS51296">
    <property type="entry name" value="RIESKE"/>
    <property type="match status" value="1"/>
</dbReference>
<dbReference type="AlphaFoldDB" id="A0A6J4SJH0"/>
<dbReference type="PRINTS" id="PR00162">
    <property type="entry name" value="RIESKE"/>
</dbReference>
<evidence type="ECO:0000256" key="8">
    <source>
        <dbReference type="ARBA" id="ARBA00022475"/>
    </source>
</evidence>
<dbReference type="PROSITE" id="PS51318">
    <property type="entry name" value="TAT"/>
    <property type="match status" value="1"/>
</dbReference>
<dbReference type="Pfam" id="PF00355">
    <property type="entry name" value="Rieske"/>
    <property type="match status" value="1"/>
</dbReference>
<keyword evidence="10" id="KW-0001">2Fe-2S</keyword>
<dbReference type="InterPro" id="IPR006311">
    <property type="entry name" value="TAT_signal"/>
</dbReference>
<dbReference type="CDD" id="cd03470">
    <property type="entry name" value="Rieske_cytochrome_bc1"/>
    <property type="match status" value="1"/>
</dbReference>
<comment type="miscellaneous">
    <text evidence="20">The Rieske protein is a high potential 2Fe-2S protein.</text>
</comment>
<protein>
    <recommendedName>
        <fullName evidence="6 20">Ubiquinol-cytochrome c reductase iron-sulfur subunit</fullName>
        <ecNumber evidence="5 20">7.1.1.8</ecNumber>
    </recommendedName>
</protein>
<keyword evidence="8" id="KW-1003">Cell membrane</keyword>
<evidence type="ECO:0000256" key="12">
    <source>
        <dbReference type="ARBA" id="ARBA00022967"/>
    </source>
</evidence>
<evidence type="ECO:0000259" key="23">
    <source>
        <dbReference type="PROSITE" id="PS51296"/>
    </source>
</evidence>
<evidence type="ECO:0000256" key="1">
    <source>
        <dbReference type="ARBA" id="ARBA00002444"/>
    </source>
</evidence>
<evidence type="ECO:0000256" key="4">
    <source>
        <dbReference type="ARBA" id="ARBA00011649"/>
    </source>
</evidence>
<name>A0A6J4SJH0_9SPHN</name>
<evidence type="ECO:0000256" key="2">
    <source>
        <dbReference type="ARBA" id="ARBA00004162"/>
    </source>
</evidence>
<evidence type="ECO:0000256" key="11">
    <source>
        <dbReference type="ARBA" id="ARBA00022723"/>
    </source>
</evidence>
<evidence type="ECO:0000256" key="20">
    <source>
        <dbReference type="RuleBase" id="RU004494"/>
    </source>
</evidence>
<comment type="similarity">
    <text evidence="3">Belongs to the Rieske iron-sulfur protein family.</text>
</comment>
<accession>A0A6J4SJH0</accession>
<feature type="region of interest" description="Disordered" evidence="22">
    <location>
        <begin position="1"/>
        <end position="27"/>
    </location>
</feature>
<evidence type="ECO:0000256" key="15">
    <source>
        <dbReference type="ARBA" id="ARBA00023004"/>
    </source>
</evidence>
<evidence type="ECO:0000256" key="16">
    <source>
        <dbReference type="ARBA" id="ARBA00023014"/>
    </source>
</evidence>
<keyword evidence="18" id="KW-1015">Disulfide bond</keyword>
<dbReference type="InterPro" id="IPR005805">
    <property type="entry name" value="Rieske_Fe-S_prot_C"/>
</dbReference>
<keyword evidence="24" id="KW-0560">Oxidoreductase</keyword>
<dbReference type="InterPro" id="IPR017941">
    <property type="entry name" value="Rieske_2Fe-2S"/>
</dbReference>
<keyword evidence="15" id="KW-0408">Iron</keyword>
<keyword evidence="7 20" id="KW-0813">Transport</keyword>
<evidence type="ECO:0000256" key="10">
    <source>
        <dbReference type="ARBA" id="ARBA00022714"/>
    </source>
</evidence>
<comment type="catalytic activity">
    <reaction evidence="19 20">
        <text>a quinol + 2 Fe(III)-[cytochrome c](out) = a quinone + 2 Fe(II)-[cytochrome c](out) + 2 H(+)(out)</text>
        <dbReference type="Rhea" id="RHEA:11484"/>
        <dbReference type="Rhea" id="RHEA-COMP:10350"/>
        <dbReference type="Rhea" id="RHEA-COMP:14399"/>
        <dbReference type="ChEBI" id="CHEBI:15378"/>
        <dbReference type="ChEBI" id="CHEBI:24646"/>
        <dbReference type="ChEBI" id="CHEBI:29033"/>
        <dbReference type="ChEBI" id="CHEBI:29034"/>
        <dbReference type="ChEBI" id="CHEBI:132124"/>
        <dbReference type="EC" id="7.1.1.8"/>
    </reaction>
</comment>
<evidence type="ECO:0000256" key="9">
    <source>
        <dbReference type="ARBA" id="ARBA00022692"/>
    </source>
</evidence>
<sequence>MATEAQSAEGSGNIHVDARTPAGSGTGEVRRRDFLNVAAVSFAGVGAAAAVAPLLVQMAPPADVLALAQTEIDISKIQPGQAVKTVWRKQPVFIRNLLPAEIQAANATPAGELRDPQSLAERTKPGKANWLITLGVCTHLGCVPLGAGEGENKGPFGGYFCPCHGSAYDTAGRIRSGPAPTNLVVPEYEFASDTVVRIG</sequence>
<dbReference type="InterPro" id="IPR006317">
    <property type="entry name" value="Ubiquinol_cyt_c_Rdtase_Fe-S-su"/>
</dbReference>
<evidence type="ECO:0000256" key="18">
    <source>
        <dbReference type="ARBA" id="ARBA00023157"/>
    </source>
</evidence>
<evidence type="ECO:0000313" key="24">
    <source>
        <dbReference type="EMBL" id="CAA9493898.1"/>
    </source>
</evidence>
<dbReference type="GO" id="GO:0051537">
    <property type="term" value="F:2 iron, 2 sulfur cluster binding"/>
    <property type="evidence" value="ECO:0007669"/>
    <property type="project" value="UniProtKB-KW"/>
</dbReference>
<dbReference type="PANTHER" id="PTHR10134">
    <property type="entry name" value="CYTOCHROME B-C1 COMPLEX SUBUNIT RIESKE, MITOCHONDRIAL"/>
    <property type="match status" value="1"/>
</dbReference>
<evidence type="ECO:0000256" key="3">
    <source>
        <dbReference type="ARBA" id="ARBA00010651"/>
    </source>
</evidence>
<dbReference type="Gene3D" id="1.20.5.510">
    <property type="entry name" value="Single helix bin"/>
    <property type="match status" value="1"/>
</dbReference>
<evidence type="ECO:0000256" key="19">
    <source>
        <dbReference type="ARBA" id="ARBA00029351"/>
    </source>
</evidence>
<feature type="transmembrane region" description="Helical" evidence="20">
    <location>
        <begin position="34"/>
        <end position="56"/>
    </location>
</feature>
<comment type="cofactor">
    <cofactor evidence="20">
        <name>[2Fe-2S] cluster</name>
        <dbReference type="ChEBI" id="CHEBI:190135"/>
    </cofactor>
    <text evidence="20">Binds 1 [2Fe-2S] cluster per subunit.</text>
</comment>
<dbReference type="EMBL" id="CADCVY010000025">
    <property type="protein sequence ID" value="CAA9493898.1"/>
    <property type="molecule type" value="Genomic_DNA"/>
</dbReference>
<evidence type="ECO:0000256" key="5">
    <source>
        <dbReference type="ARBA" id="ARBA00012951"/>
    </source>
</evidence>
<reference evidence="24" key="1">
    <citation type="submission" date="2020-02" db="EMBL/GenBank/DDBJ databases">
        <authorList>
            <person name="Meier V. D."/>
        </authorList>
    </citation>
    <scope>NUCLEOTIDE SEQUENCE</scope>
    <source>
        <strain evidence="24">AVDCRST_MAG44</strain>
    </source>
</reference>
<evidence type="ECO:0000256" key="21">
    <source>
        <dbReference type="RuleBase" id="RU004497"/>
    </source>
</evidence>
<dbReference type="GO" id="GO:0005886">
    <property type="term" value="C:plasma membrane"/>
    <property type="evidence" value="ECO:0007669"/>
    <property type="project" value="UniProtKB-SubCell"/>
</dbReference>
<evidence type="ECO:0000256" key="14">
    <source>
        <dbReference type="ARBA" id="ARBA00022989"/>
    </source>
</evidence>
<keyword evidence="17 20" id="KW-0472">Membrane</keyword>
<keyword evidence="9 20" id="KW-0812">Transmembrane</keyword>
<evidence type="ECO:0000256" key="22">
    <source>
        <dbReference type="SAM" id="MobiDB-lite"/>
    </source>
</evidence>
<keyword evidence="12" id="KW-1278">Translocase</keyword>
<proteinExistence type="inferred from homology"/>
<feature type="domain" description="Rieske" evidence="23">
    <location>
        <begin position="99"/>
        <end position="197"/>
    </location>
</feature>
<comment type="subunit">
    <text evidence="4 21">The main subunits of complex b-c1 are: cytochrome b, cytochrome c1 and the Rieske protein.</text>
</comment>
<dbReference type="InterPro" id="IPR019470">
    <property type="entry name" value="Ubiq_cytC_Rdtase_Fe-S_su_TAT"/>
</dbReference>
<organism evidence="24">
    <name type="scientific">uncultured Sphingomonas sp</name>
    <dbReference type="NCBI Taxonomy" id="158754"/>
    <lineage>
        <taxon>Bacteria</taxon>
        <taxon>Pseudomonadati</taxon>
        <taxon>Pseudomonadota</taxon>
        <taxon>Alphaproteobacteria</taxon>
        <taxon>Sphingomonadales</taxon>
        <taxon>Sphingomonadaceae</taxon>
        <taxon>Sphingomonas</taxon>
        <taxon>environmental samples</taxon>
    </lineage>
</organism>
<keyword evidence="16" id="KW-0411">Iron-sulfur</keyword>
<comment type="function">
    <text evidence="1">Component of the ubiquinol-cytochrome c reductase complex (complex III or cytochrome b-c1 complex), which is a respiratory chain that generates an electrochemical potential coupled to ATP synthesis.</text>
</comment>
<feature type="compositionally biased region" description="Polar residues" evidence="22">
    <location>
        <begin position="1"/>
        <end position="10"/>
    </location>
</feature>
<dbReference type="Gene3D" id="2.102.10.10">
    <property type="entry name" value="Rieske [2Fe-2S] iron-sulphur domain"/>
    <property type="match status" value="1"/>
</dbReference>
<keyword evidence="11" id="KW-0479">Metal-binding</keyword>
<dbReference type="Pfam" id="PF10399">
    <property type="entry name" value="UCR_Fe-S_N"/>
    <property type="match status" value="1"/>
</dbReference>
<dbReference type="GO" id="GO:0016491">
    <property type="term" value="F:oxidoreductase activity"/>
    <property type="evidence" value="ECO:0007669"/>
    <property type="project" value="UniProtKB-KW"/>
</dbReference>
<dbReference type="InterPro" id="IPR036922">
    <property type="entry name" value="Rieske_2Fe-2S_sf"/>
</dbReference>
<evidence type="ECO:0000256" key="17">
    <source>
        <dbReference type="ARBA" id="ARBA00023136"/>
    </source>
</evidence>
<dbReference type="FunFam" id="2.102.10.10:FF:000001">
    <property type="entry name" value="Cytochrome b-c1 complex subunit Rieske, mitochondrial"/>
    <property type="match status" value="1"/>
</dbReference>
<gene>
    <name evidence="24" type="ORF">AVDCRST_MAG44-372</name>
</gene>
<dbReference type="GO" id="GO:0008121">
    <property type="term" value="F:quinol-cytochrome-c reductase activity"/>
    <property type="evidence" value="ECO:0007669"/>
    <property type="project" value="UniProtKB-EC"/>
</dbReference>
<dbReference type="GO" id="GO:0046872">
    <property type="term" value="F:metal ion binding"/>
    <property type="evidence" value="ECO:0007669"/>
    <property type="project" value="UniProtKB-KW"/>
</dbReference>
<comment type="subcellular location">
    <subcellularLocation>
        <location evidence="2">Cell membrane</location>
        <topology evidence="2">Single-pass membrane protein</topology>
    </subcellularLocation>
</comment>
<dbReference type="SUPFAM" id="SSF50022">
    <property type="entry name" value="ISP domain"/>
    <property type="match status" value="1"/>
</dbReference>
<dbReference type="EC" id="7.1.1.8" evidence="5 20"/>
<evidence type="ECO:0000256" key="7">
    <source>
        <dbReference type="ARBA" id="ARBA00022448"/>
    </source>
</evidence>
<dbReference type="NCBIfam" id="TIGR01416">
    <property type="entry name" value="Rieske_proteo"/>
    <property type="match status" value="1"/>
</dbReference>
<dbReference type="InterPro" id="IPR014349">
    <property type="entry name" value="Rieske_Fe-S_prot"/>
</dbReference>
<keyword evidence="13 20" id="KW-0249">Electron transport</keyword>